<organism evidence="1 2">
    <name type="scientific">Nibea albiflora</name>
    <name type="common">Yellow drum</name>
    <name type="synonym">Corvina albiflora</name>
    <dbReference type="NCBI Taxonomy" id="240163"/>
    <lineage>
        <taxon>Eukaryota</taxon>
        <taxon>Metazoa</taxon>
        <taxon>Chordata</taxon>
        <taxon>Craniata</taxon>
        <taxon>Vertebrata</taxon>
        <taxon>Euteleostomi</taxon>
        <taxon>Actinopterygii</taxon>
        <taxon>Neopterygii</taxon>
        <taxon>Teleostei</taxon>
        <taxon>Neoteleostei</taxon>
        <taxon>Acanthomorphata</taxon>
        <taxon>Eupercaria</taxon>
        <taxon>Sciaenidae</taxon>
        <taxon>Nibea</taxon>
    </lineage>
</organism>
<name>A0ACB7EKU3_NIBAL</name>
<dbReference type="Proteomes" id="UP000805704">
    <property type="component" value="Chromosome 5"/>
</dbReference>
<reference evidence="1" key="1">
    <citation type="submission" date="2020-04" db="EMBL/GenBank/DDBJ databases">
        <title>A chromosome-scale assembly and high-density genetic map of the yellow drum (Nibea albiflora) genome.</title>
        <authorList>
            <person name="Xu D."/>
            <person name="Zhang W."/>
            <person name="Chen R."/>
            <person name="Tan P."/>
            <person name="Wang L."/>
            <person name="Song H."/>
            <person name="Tian L."/>
            <person name="Zhu Q."/>
            <person name="Wang B."/>
        </authorList>
    </citation>
    <scope>NUCLEOTIDE SEQUENCE</scope>
    <source>
        <strain evidence="1">ZJHYS-2018</strain>
    </source>
</reference>
<comment type="caution">
    <text evidence="1">The sequence shown here is derived from an EMBL/GenBank/DDBJ whole genome shotgun (WGS) entry which is preliminary data.</text>
</comment>
<dbReference type="EMBL" id="CM024793">
    <property type="protein sequence ID" value="KAG8002427.1"/>
    <property type="molecule type" value="Genomic_DNA"/>
</dbReference>
<accession>A0ACB7EKU3</accession>
<gene>
    <name evidence="1" type="primary">RENBP</name>
    <name evidence="1" type="ORF">GBF38_014829</name>
</gene>
<sequence>MSVVKLEECRERIRTELDNVVDFWLKYSHDTVHGGFFTCIGKDGKVYDELKYVWLQGRQVWMYCRLYRTMDRFHKPEILEAAKAGGAFLRKFARVSGSSGQWKCAFCLTRDGKAVKIQRTIFSECFYIMAMDELSRVTGDKDMQLEAEQMMDQLIFWVQKDSSGLGRPQLPGDVPTNGMAVPMMLLCLVQQLTEERRHSYFRECVTGGSRAARLPGTTAEPSISHFSLVLPQMLTRADSGHALEAGWFLLQFSAERGDEELQRTAIDKFVELPYQYGWDKEHGGLFYFLDVDGHCPTQLEWSMKLWWPHCEALIAFLMAYSQTKRPELLERFSQVYEYIFSHFSDAESGEWFGYLTQEGKVALDFKGGPFKG</sequence>
<proteinExistence type="predicted"/>
<keyword evidence="2" id="KW-1185">Reference proteome</keyword>
<protein>
    <submittedName>
        <fullName evidence="1">N-acylglucosamine 2-epimerase</fullName>
    </submittedName>
</protein>
<feature type="non-terminal residue" evidence="1">
    <location>
        <position position="372"/>
    </location>
</feature>
<evidence type="ECO:0000313" key="1">
    <source>
        <dbReference type="EMBL" id="KAG8002427.1"/>
    </source>
</evidence>
<evidence type="ECO:0000313" key="2">
    <source>
        <dbReference type="Proteomes" id="UP000805704"/>
    </source>
</evidence>